<dbReference type="AlphaFoldDB" id="A0AAV4AWI8"/>
<protein>
    <submittedName>
        <fullName evidence="6">Sodium-dependent glucose transporter 1</fullName>
    </submittedName>
</protein>
<dbReference type="Proteomes" id="UP000735302">
    <property type="component" value="Unassembled WGS sequence"/>
</dbReference>
<feature type="transmembrane region" description="Helical" evidence="5">
    <location>
        <begin position="364"/>
        <end position="382"/>
    </location>
</feature>
<feature type="transmembrane region" description="Helical" evidence="5">
    <location>
        <begin position="537"/>
        <end position="559"/>
    </location>
</feature>
<evidence type="ECO:0000256" key="3">
    <source>
        <dbReference type="ARBA" id="ARBA00023136"/>
    </source>
</evidence>
<evidence type="ECO:0000256" key="4">
    <source>
        <dbReference type="SAM" id="MobiDB-lite"/>
    </source>
</evidence>
<feature type="transmembrane region" description="Helical" evidence="5">
    <location>
        <begin position="323"/>
        <end position="344"/>
    </location>
</feature>
<sequence>MSGTRDKVEKYKDNNVQRQSLLPSETVLYGSDGCPVSSPGCPHKSSDDGHRFNCSNNESVLSDPDLKDESETNCPVKLNFVSDFRRKFQEDALYRGNLKHSLCLAIALFCLGVVEAQNGPTFLDLQIITGTNVGQASAFFTANSCGALLGSTASGYISGRKFCCSMGGVVSPLVTEPFLAARSDHKTVHHNSDIDDQHQQNPITEAAYDKDRDGYKFPSDSINTIFEGLNVTRSSFIPAKNISYYSNTTPSPDESSRSTNVHWAFLITGLIVIVASTPFFFLYNKSRRAKKNAKRNQSEKDSEKASFADDATSVYRKIPLRTYICLLAALCTFFILYCSVENTFLNFLMTFVVRRFRTVSKSDGAHITAVFWGSFAASRFLMIFVSRALSPVRMLYLGGSLMLVAFSGFTVSSGAWADRGFGDTGLSSLSTPTNSSFGFSSVANLSTAEWDPAISLAENETLGQADVPGSVPALTFFTAMSGLGMSGVFPAGMSWCGAELLKVTGRVTSILFVSASCGVMLNPLLVSRLMQDWSNLWFCYVLLLEISALALVFVGLLALNRCYLIKKYGKLHGMCPDDIVTPANDHGDDIKNENSVAIDMQEPISDFKANETAKPLFTKQ</sequence>
<dbReference type="PANTHER" id="PTHR23121:SF9">
    <property type="entry name" value="SODIUM-DEPENDENT GLUCOSE TRANSPORTER 1"/>
    <property type="match status" value="1"/>
</dbReference>
<feature type="transmembrane region" description="Helical" evidence="5">
    <location>
        <begin position="507"/>
        <end position="525"/>
    </location>
</feature>
<dbReference type="EMBL" id="BLXT01004325">
    <property type="protein sequence ID" value="GFO11632.1"/>
    <property type="molecule type" value="Genomic_DNA"/>
</dbReference>
<evidence type="ECO:0000256" key="1">
    <source>
        <dbReference type="ARBA" id="ARBA00022692"/>
    </source>
</evidence>
<dbReference type="SUPFAM" id="SSF103473">
    <property type="entry name" value="MFS general substrate transporter"/>
    <property type="match status" value="1"/>
</dbReference>
<keyword evidence="6" id="KW-0762">Sugar transport</keyword>
<proteinExistence type="predicted"/>
<organism evidence="6 7">
    <name type="scientific">Plakobranchus ocellatus</name>
    <dbReference type="NCBI Taxonomy" id="259542"/>
    <lineage>
        <taxon>Eukaryota</taxon>
        <taxon>Metazoa</taxon>
        <taxon>Spiralia</taxon>
        <taxon>Lophotrochozoa</taxon>
        <taxon>Mollusca</taxon>
        <taxon>Gastropoda</taxon>
        <taxon>Heterobranchia</taxon>
        <taxon>Euthyneura</taxon>
        <taxon>Panpulmonata</taxon>
        <taxon>Sacoglossa</taxon>
        <taxon>Placobranchoidea</taxon>
        <taxon>Plakobranchidae</taxon>
        <taxon>Plakobranchus</taxon>
    </lineage>
</organism>
<keyword evidence="7" id="KW-1185">Reference proteome</keyword>
<feature type="transmembrane region" description="Helical" evidence="5">
    <location>
        <begin position="394"/>
        <end position="417"/>
    </location>
</feature>
<feature type="region of interest" description="Disordered" evidence="4">
    <location>
        <begin position="1"/>
        <end position="20"/>
    </location>
</feature>
<evidence type="ECO:0000256" key="2">
    <source>
        <dbReference type="ARBA" id="ARBA00022989"/>
    </source>
</evidence>
<keyword evidence="6" id="KW-0813">Transport</keyword>
<gene>
    <name evidence="6" type="ORF">PoB_003813700</name>
</gene>
<feature type="transmembrane region" description="Helical" evidence="5">
    <location>
        <begin position="261"/>
        <end position="283"/>
    </location>
</feature>
<keyword evidence="2 5" id="KW-1133">Transmembrane helix</keyword>
<name>A0AAV4AWI8_9GAST</name>
<dbReference type="Gene3D" id="1.20.1250.20">
    <property type="entry name" value="MFS general substrate transporter like domains"/>
    <property type="match status" value="1"/>
</dbReference>
<dbReference type="PANTHER" id="PTHR23121">
    <property type="entry name" value="SODIUM-DEPENDENT GLUCOSE TRANSPORTER 1"/>
    <property type="match status" value="1"/>
</dbReference>
<comment type="caution">
    <text evidence="6">The sequence shown here is derived from an EMBL/GenBank/DDBJ whole genome shotgun (WGS) entry which is preliminary data.</text>
</comment>
<dbReference type="InterPro" id="IPR036259">
    <property type="entry name" value="MFS_trans_sf"/>
</dbReference>
<feature type="compositionally biased region" description="Basic and acidic residues" evidence="4">
    <location>
        <begin position="1"/>
        <end position="15"/>
    </location>
</feature>
<reference evidence="6 7" key="1">
    <citation type="journal article" date="2021" name="Elife">
        <title>Chloroplast acquisition without the gene transfer in kleptoplastic sea slugs, Plakobranchus ocellatus.</title>
        <authorList>
            <person name="Maeda T."/>
            <person name="Takahashi S."/>
            <person name="Yoshida T."/>
            <person name="Shimamura S."/>
            <person name="Takaki Y."/>
            <person name="Nagai Y."/>
            <person name="Toyoda A."/>
            <person name="Suzuki Y."/>
            <person name="Arimoto A."/>
            <person name="Ishii H."/>
            <person name="Satoh N."/>
            <person name="Nishiyama T."/>
            <person name="Hasebe M."/>
            <person name="Maruyama T."/>
            <person name="Minagawa J."/>
            <person name="Obokata J."/>
            <person name="Shigenobu S."/>
        </authorList>
    </citation>
    <scope>NUCLEOTIDE SEQUENCE [LARGE SCALE GENOMIC DNA]</scope>
</reference>
<keyword evidence="3 5" id="KW-0472">Membrane</keyword>
<feature type="transmembrane region" description="Helical" evidence="5">
    <location>
        <begin position="473"/>
        <end position="495"/>
    </location>
</feature>
<evidence type="ECO:0000256" key="5">
    <source>
        <dbReference type="SAM" id="Phobius"/>
    </source>
</evidence>
<keyword evidence="1 5" id="KW-0812">Transmembrane</keyword>
<evidence type="ECO:0000313" key="7">
    <source>
        <dbReference type="Proteomes" id="UP000735302"/>
    </source>
</evidence>
<evidence type="ECO:0000313" key="6">
    <source>
        <dbReference type="EMBL" id="GFO11632.1"/>
    </source>
</evidence>
<accession>A0AAV4AWI8</accession>